<protein>
    <recommendedName>
        <fullName evidence="2">Nucleoside 2-deoxyribosyltransferase</fullName>
    </recommendedName>
</protein>
<evidence type="ECO:0000313" key="1">
    <source>
        <dbReference type="EMBL" id="VEV98183.1"/>
    </source>
</evidence>
<accession>A0A653E6M4</accession>
<dbReference type="Pfam" id="PF14359">
    <property type="entry name" value="DUF4406"/>
    <property type="match status" value="1"/>
</dbReference>
<name>A0A653E6M4_9PSED</name>
<dbReference type="Gene3D" id="3.40.50.10400">
    <property type="entry name" value="Hypothetical protein PA1492"/>
    <property type="match status" value="1"/>
</dbReference>
<gene>
    <name evidence="1" type="ORF">PMYSY11_3139</name>
</gene>
<proteinExistence type="predicted"/>
<dbReference type="InterPro" id="IPR025518">
    <property type="entry name" value="DUF4406"/>
</dbReference>
<dbReference type="SUPFAM" id="SSF52309">
    <property type="entry name" value="N-(deoxy)ribosyltransferase-like"/>
    <property type="match status" value="1"/>
</dbReference>
<dbReference type="RefSeq" id="WP_150548754.1">
    <property type="nucleotide sequence ID" value="NZ_JBALWF010000003.1"/>
</dbReference>
<organism evidence="1">
    <name type="scientific">Pseudomonas marincola</name>
    <dbReference type="NCBI Taxonomy" id="437900"/>
    <lineage>
        <taxon>Bacteria</taxon>
        <taxon>Pseudomonadati</taxon>
        <taxon>Pseudomonadota</taxon>
        <taxon>Gammaproteobacteria</taxon>
        <taxon>Pseudomonadales</taxon>
        <taxon>Pseudomonadaceae</taxon>
        <taxon>Pseudomonas</taxon>
    </lineage>
</organism>
<reference evidence="1" key="1">
    <citation type="submission" date="2019-02" db="EMBL/GenBank/DDBJ databases">
        <authorList>
            <consortium name="Genoscope - CEA"/>
            <person name="William W."/>
        </authorList>
    </citation>
    <scope>NUCLEOTIDE SEQUENCE [LARGE SCALE GENOMIC DNA]</scope>
    <source>
        <strain evidence="1">YSy11</strain>
    </source>
</reference>
<dbReference type="AlphaFoldDB" id="A0A653E6M4"/>
<evidence type="ECO:0008006" key="2">
    <source>
        <dbReference type="Google" id="ProtNLM"/>
    </source>
</evidence>
<sequence length="102" mass="11247">MQRIYLSGPMTGCPDFNYPAFHAEADRLRSLGFDVESPAENPPQESWEEYLRWGLAQMLTCDSVALLPGWGISKGAQLEVSVAEKLKMTIVMAESIQARAAA</sequence>
<dbReference type="EMBL" id="LR215729">
    <property type="protein sequence ID" value="VEV98183.1"/>
    <property type="molecule type" value="Genomic_DNA"/>
</dbReference>